<reference evidence="3" key="1">
    <citation type="submission" date="2022-06" db="EMBL/GenBank/DDBJ databases">
        <title>Vallitalea longa sp. nov., an anaerobic bacterium isolated from marine sediment.</title>
        <authorList>
            <person name="Hirano S."/>
            <person name="Terahara T."/>
            <person name="Mori K."/>
            <person name="Hamada M."/>
            <person name="Matsumoto R."/>
            <person name="Kobayashi T."/>
        </authorList>
    </citation>
    <scope>NUCLEOTIDE SEQUENCE</scope>
    <source>
        <strain evidence="3">SH18-1</strain>
    </source>
</reference>
<comment type="caution">
    <text evidence="3">The sequence shown here is derived from an EMBL/GenBank/DDBJ whole genome shotgun (WGS) entry which is preliminary data.</text>
</comment>
<dbReference type="GO" id="GO:0046491">
    <property type="term" value="P:L-methylmalonyl-CoA metabolic process"/>
    <property type="evidence" value="ECO:0007669"/>
    <property type="project" value="TreeGrafter"/>
</dbReference>
<dbReference type="GO" id="GO:0046872">
    <property type="term" value="F:metal ion binding"/>
    <property type="evidence" value="ECO:0007669"/>
    <property type="project" value="UniProtKB-KW"/>
</dbReference>
<proteinExistence type="predicted"/>
<evidence type="ECO:0000313" key="4">
    <source>
        <dbReference type="Proteomes" id="UP001144256"/>
    </source>
</evidence>
<evidence type="ECO:0000256" key="1">
    <source>
        <dbReference type="ARBA" id="ARBA00022723"/>
    </source>
</evidence>
<dbReference type="InterPro" id="IPR004360">
    <property type="entry name" value="Glyas_Fos-R_dOase_dom"/>
</dbReference>
<dbReference type="Gene3D" id="3.10.180.10">
    <property type="entry name" value="2,3-Dihydroxybiphenyl 1,2-Dioxygenase, domain 1"/>
    <property type="match status" value="1"/>
</dbReference>
<dbReference type="EMBL" id="BRLB01000003">
    <property type="protein sequence ID" value="GKX29342.1"/>
    <property type="molecule type" value="Genomic_DNA"/>
</dbReference>
<dbReference type="PANTHER" id="PTHR43048">
    <property type="entry name" value="METHYLMALONYL-COA EPIMERASE"/>
    <property type="match status" value="1"/>
</dbReference>
<keyword evidence="1" id="KW-0479">Metal-binding</keyword>
<dbReference type="GO" id="GO:0004462">
    <property type="term" value="F:lactoylglutathione lyase activity"/>
    <property type="evidence" value="ECO:0007669"/>
    <property type="project" value="InterPro"/>
</dbReference>
<gene>
    <name evidence="3" type="ORF">SH1V18_18220</name>
</gene>
<accession>A0A9W6DFC6</accession>
<dbReference type="InterPro" id="IPR037523">
    <property type="entry name" value="VOC_core"/>
</dbReference>
<protein>
    <submittedName>
        <fullName evidence="3">Glyoxalase</fullName>
    </submittedName>
</protein>
<dbReference type="Proteomes" id="UP001144256">
    <property type="component" value="Unassembled WGS sequence"/>
</dbReference>
<dbReference type="AlphaFoldDB" id="A0A9W6DFC6"/>
<sequence>MKIRSLSHVGVTVSNFEKAIDFYSKTFGFRLISEQTLGKKQVNELYNLYLLKDVEVRFGFLRAPKGGIIEIFEFNPSLPSENTIWNKPGATHFTLDVKNVKKWYNILQAKGITFLCEPQNTDGTEWVFMKDPDGNLIELIDLKLNYTIIRVIGGLVGHIMSKSKFKKYYSK</sequence>
<feature type="domain" description="VOC" evidence="2">
    <location>
        <begin position="5"/>
        <end position="142"/>
    </location>
</feature>
<dbReference type="PANTHER" id="PTHR43048:SF3">
    <property type="entry name" value="METHYLMALONYL-COA EPIMERASE, MITOCHONDRIAL"/>
    <property type="match status" value="1"/>
</dbReference>
<dbReference type="InterPro" id="IPR051785">
    <property type="entry name" value="MMCE/EMCE_epimerase"/>
</dbReference>
<dbReference type="GO" id="GO:0004493">
    <property type="term" value="F:methylmalonyl-CoA epimerase activity"/>
    <property type="evidence" value="ECO:0007669"/>
    <property type="project" value="TreeGrafter"/>
</dbReference>
<name>A0A9W6DFC6_9FIRM</name>
<dbReference type="RefSeq" id="WP_281814790.1">
    <property type="nucleotide sequence ID" value="NZ_BRLB01000003.1"/>
</dbReference>
<organism evidence="3 4">
    <name type="scientific">Vallitalea longa</name>
    <dbReference type="NCBI Taxonomy" id="2936439"/>
    <lineage>
        <taxon>Bacteria</taxon>
        <taxon>Bacillati</taxon>
        <taxon>Bacillota</taxon>
        <taxon>Clostridia</taxon>
        <taxon>Lachnospirales</taxon>
        <taxon>Vallitaleaceae</taxon>
        <taxon>Vallitalea</taxon>
    </lineage>
</organism>
<evidence type="ECO:0000313" key="3">
    <source>
        <dbReference type="EMBL" id="GKX29342.1"/>
    </source>
</evidence>
<dbReference type="PROSITE" id="PS00934">
    <property type="entry name" value="GLYOXALASE_I_1"/>
    <property type="match status" value="1"/>
</dbReference>
<dbReference type="InterPro" id="IPR029068">
    <property type="entry name" value="Glyas_Bleomycin-R_OHBP_Dase"/>
</dbReference>
<dbReference type="Pfam" id="PF00903">
    <property type="entry name" value="Glyoxalase"/>
    <property type="match status" value="1"/>
</dbReference>
<evidence type="ECO:0000259" key="2">
    <source>
        <dbReference type="PROSITE" id="PS51819"/>
    </source>
</evidence>
<keyword evidence="4" id="KW-1185">Reference proteome</keyword>
<dbReference type="SUPFAM" id="SSF54593">
    <property type="entry name" value="Glyoxalase/Bleomycin resistance protein/Dihydroxybiphenyl dioxygenase"/>
    <property type="match status" value="1"/>
</dbReference>
<dbReference type="PROSITE" id="PS51819">
    <property type="entry name" value="VOC"/>
    <property type="match status" value="1"/>
</dbReference>
<dbReference type="InterPro" id="IPR018146">
    <property type="entry name" value="Glyoxalase_1_CS"/>
</dbReference>